<sequence length="144" mass="16028">MSSEERSSLSLEIGLMIYVFKGNASSPTIVKTCFRHPHVRGGTGKIALSTTETDREGTLPGETRDKAQSDKNTTNGIQYNQGKAVNTPRNDLGEESRGESFIVLICLVLIHQNVQGLRVVGKLWGMIRLQFWFSVDIYGEHCEK</sequence>
<accession>A0A7R9I4G4</accession>
<feature type="compositionally biased region" description="Basic and acidic residues" evidence="1">
    <location>
        <begin position="52"/>
        <end position="69"/>
    </location>
</feature>
<evidence type="ECO:0000256" key="1">
    <source>
        <dbReference type="SAM" id="MobiDB-lite"/>
    </source>
</evidence>
<dbReference type="AlphaFoldDB" id="A0A7R9I4G4"/>
<feature type="compositionally biased region" description="Polar residues" evidence="1">
    <location>
        <begin position="70"/>
        <end position="89"/>
    </location>
</feature>
<protein>
    <submittedName>
        <fullName evidence="2">Uncharacterized protein</fullName>
    </submittedName>
</protein>
<proteinExistence type="predicted"/>
<organism evidence="2">
    <name type="scientific">Timema bartmani</name>
    <dbReference type="NCBI Taxonomy" id="61472"/>
    <lineage>
        <taxon>Eukaryota</taxon>
        <taxon>Metazoa</taxon>
        <taxon>Ecdysozoa</taxon>
        <taxon>Arthropoda</taxon>
        <taxon>Hexapoda</taxon>
        <taxon>Insecta</taxon>
        <taxon>Pterygota</taxon>
        <taxon>Neoptera</taxon>
        <taxon>Polyneoptera</taxon>
        <taxon>Phasmatodea</taxon>
        <taxon>Timematodea</taxon>
        <taxon>Timematoidea</taxon>
        <taxon>Timematidae</taxon>
        <taxon>Timema</taxon>
    </lineage>
</organism>
<dbReference type="EMBL" id="OD567098">
    <property type="protein sequence ID" value="CAD7445123.1"/>
    <property type="molecule type" value="Genomic_DNA"/>
</dbReference>
<name>A0A7R9I4G4_9NEOP</name>
<feature type="region of interest" description="Disordered" evidence="1">
    <location>
        <begin position="44"/>
        <end position="91"/>
    </location>
</feature>
<gene>
    <name evidence="2" type="ORF">TBIB3V08_LOCUS7484</name>
</gene>
<evidence type="ECO:0000313" key="2">
    <source>
        <dbReference type="EMBL" id="CAD7445123.1"/>
    </source>
</evidence>
<reference evidence="2" key="1">
    <citation type="submission" date="2020-11" db="EMBL/GenBank/DDBJ databases">
        <authorList>
            <person name="Tran Van P."/>
        </authorList>
    </citation>
    <scope>NUCLEOTIDE SEQUENCE</scope>
</reference>